<dbReference type="PRINTS" id="PR00081">
    <property type="entry name" value="GDHRDH"/>
</dbReference>
<dbReference type="PANTHER" id="PTHR42760">
    <property type="entry name" value="SHORT-CHAIN DEHYDROGENASES/REDUCTASES FAMILY MEMBER"/>
    <property type="match status" value="1"/>
</dbReference>
<dbReference type="CDD" id="cd05233">
    <property type="entry name" value="SDR_c"/>
    <property type="match status" value="1"/>
</dbReference>
<keyword evidence="2" id="KW-0560">Oxidoreductase</keyword>
<name>A0ABN2N6L3_9PSEU</name>
<protein>
    <submittedName>
        <fullName evidence="3">3-oxoacyl-ACP reductase FabG</fullName>
    </submittedName>
</protein>
<dbReference type="RefSeq" id="WP_344418081.1">
    <property type="nucleotide sequence ID" value="NZ_BAAAQK010000009.1"/>
</dbReference>
<evidence type="ECO:0000313" key="3">
    <source>
        <dbReference type="EMBL" id="GAA1852766.1"/>
    </source>
</evidence>
<dbReference type="InterPro" id="IPR020904">
    <property type="entry name" value="Sc_DH/Rdtase_CS"/>
</dbReference>
<comment type="caution">
    <text evidence="3">The sequence shown here is derived from an EMBL/GenBank/DDBJ whole genome shotgun (WGS) entry which is preliminary data.</text>
</comment>
<dbReference type="PRINTS" id="PR00080">
    <property type="entry name" value="SDRFAMILY"/>
</dbReference>
<keyword evidence="4" id="KW-1185">Reference proteome</keyword>
<evidence type="ECO:0000256" key="1">
    <source>
        <dbReference type="ARBA" id="ARBA00006484"/>
    </source>
</evidence>
<dbReference type="Proteomes" id="UP001500449">
    <property type="component" value="Unassembled WGS sequence"/>
</dbReference>
<dbReference type="EMBL" id="BAAAQK010000009">
    <property type="protein sequence ID" value="GAA1852766.1"/>
    <property type="molecule type" value="Genomic_DNA"/>
</dbReference>
<dbReference type="InterPro" id="IPR036291">
    <property type="entry name" value="NAD(P)-bd_dom_sf"/>
</dbReference>
<comment type="similarity">
    <text evidence="1">Belongs to the short-chain dehydrogenases/reductases (SDR) family.</text>
</comment>
<evidence type="ECO:0000313" key="4">
    <source>
        <dbReference type="Proteomes" id="UP001500449"/>
    </source>
</evidence>
<evidence type="ECO:0000256" key="2">
    <source>
        <dbReference type="ARBA" id="ARBA00023002"/>
    </source>
</evidence>
<dbReference type="SUPFAM" id="SSF51735">
    <property type="entry name" value="NAD(P)-binding Rossmann-fold domains"/>
    <property type="match status" value="1"/>
</dbReference>
<reference evidence="3 4" key="1">
    <citation type="journal article" date="2019" name="Int. J. Syst. Evol. Microbiol.">
        <title>The Global Catalogue of Microorganisms (GCM) 10K type strain sequencing project: providing services to taxonomists for standard genome sequencing and annotation.</title>
        <authorList>
            <consortium name="The Broad Institute Genomics Platform"/>
            <consortium name="The Broad Institute Genome Sequencing Center for Infectious Disease"/>
            <person name="Wu L."/>
            <person name="Ma J."/>
        </authorList>
    </citation>
    <scope>NUCLEOTIDE SEQUENCE [LARGE SCALE GENOMIC DNA]</scope>
    <source>
        <strain evidence="3 4">JCM 16009</strain>
    </source>
</reference>
<organism evidence="3 4">
    <name type="scientific">Pseudonocardia ailaonensis</name>
    <dbReference type="NCBI Taxonomy" id="367279"/>
    <lineage>
        <taxon>Bacteria</taxon>
        <taxon>Bacillati</taxon>
        <taxon>Actinomycetota</taxon>
        <taxon>Actinomycetes</taxon>
        <taxon>Pseudonocardiales</taxon>
        <taxon>Pseudonocardiaceae</taxon>
        <taxon>Pseudonocardia</taxon>
    </lineage>
</organism>
<dbReference type="Gene3D" id="3.40.50.720">
    <property type="entry name" value="NAD(P)-binding Rossmann-like Domain"/>
    <property type="match status" value="1"/>
</dbReference>
<dbReference type="PROSITE" id="PS00061">
    <property type="entry name" value="ADH_SHORT"/>
    <property type="match status" value="1"/>
</dbReference>
<accession>A0ABN2N6L3</accession>
<gene>
    <name evidence="3" type="ORF">GCM10009836_36060</name>
</gene>
<dbReference type="Pfam" id="PF13561">
    <property type="entry name" value="adh_short_C2"/>
    <property type="match status" value="1"/>
</dbReference>
<sequence>MDLGLSDRTVVVTGGASNLGHGIALAYAREGARVVVADIDEAQAERTTELVRDLGTDAIAVRTDVTDPEQCAAAVNRACEVFGGVDVLVNNAGVGAGTYGYFRDYTVEAAQRVMDLNYWGTFHFCRAVIEPMTAAGGGAIVNIGSSVYERGRADLPVYSSAKAAVVALSRCLALELGPSGIRVNVVAPGFVLPSGVEQIGRSSTKNTATAFNDYRALATGLAPGGGLLNPEDIAGLVTFLGSHRVARGITGKVLVATGGTVFGDEDERLQTTLEALFPSMSESRTEP</sequence>
<dbReference type="PANTHER" id="PTHR42760:SF133">
    <property type="entry name" value="3-OXOACYL-[ACYL-CARRIER-PROTEIN] REDUCTASE"/>
    <property type="match status" value="1"/>
</dbReference>
<dbReference type="InterPro" id="IPR002347">
    <property type="entry name" value="SDR_fam"/>
</dbReference>
<proteinExistence type="inferred from homology"/>